<name>A0A5E7FR88_PSEFL</name>
<sequence length="300" mass="34012">MNKRVAFPFLTINDESINASPWLLSLNNDPFLPVSDHLEHWDYSSQIRLNRTLSINWSSVSLDLSHPKSKLPLELLVQLGTGAGNLPRKLWTVIQKTISYKNDAVEISIPLTSENLSQRLYIKTQIILSDEINTTNVLVPSEIGARLWTDIFDIRLEGGEPRFPVEEISLGEIFKGKAQANALWYLHWQTDTLNHSFSGAVRLYLNADYPDFVSRFQQKDKFTLQMVLNDVISQLVEKALPNPDFQERADMFEEGSIGANINNWLCTAFGNLTTKQLNDFSNQKPGEFRAALLSLADVSE</sequence>
<gene>
    <name evidence="1" type="ORF">PS710_06002</name>
</gene>
<accession>A0A5E7FR88</accession>
<evidence type="ECO:0000313" key="1">
    <source>
        <dbReference type="EMBL" id="VVO42168.1"/>
    </source>
</evidence>
<dbReference type="RefSeq" id="WP_150767748.1">
    <property type="nucleotide sequence ID" value="NZ_CABVHW010000037.1"/>
</dbReference>
<dbReference type="Proteomes" id="UP000381093">
    <property type="component" value="Unassembled WGS sequence"/>
</dbReference>
<organism evidence="1 2">
    <name type="scientific">Pseudomonas fluorescens</name>
    <dbReference type="NCBI Taxonomy" id="294"/>
    <lineage>
        <taxon>Bacteria</taxon>
        <taxon>Pseudomonadati</taxon>
        <taxon>Pseudomonadota</taxon>
        <taxon>Gammaproteobacteria</taxon>
        <taxon>Pseudomonadales</taxon>
        <taxon>Pseudomonadaceae</taxon>
        <taxon>Pseudomonas</taxon>
    </lineage>
</organism>
<dbReference type="EMBL" id="CABVHW010000037">
    <property type="protein sequence ID" value="VVO42168.1"/>
    <property type="molecule type" value="Genomic_DNA"/>
</dbReference>
<protein>
    <submittedName>
        <fullName evidence="1">Uncharacterized protein</fullName>
    </submittedName>
</protein>
<evidence type="ECO:0000313" key="2">
    <source>
        <dbReference type="Proteomes" id="UP000381093"/>
    </source>
</evidence>
<dbReference type="AlphaFoldDB" id="A0A5E7FR88"/>
<proteinExistence type="predicted"/>
<reference evidence="1 2" key="1">
    <citation type="submission" date="2019-09" db="EMBL/GenBank/DDBJ databases">
        <authorList>
            <person name="Chandra G."/>
            <person name="Truman W A."/>
        </authorList>
    </citation>
    <scope>NUCLEOTIDE SEQUENCE [LARGE SCALE GENOMIC DNA]</scope>
    <source>
        <strain evidence="1">PS710</strain>
    </source>
</reference>